<protein>
    <submittedName>
        <fullName evidence="1">Uncharacterized protein</fullName>
    </submittedName>
</protein>
<reference evidence="2" key="1">
    <citation type="journal article" date="2007" name="Nature">
        <title>The grapevine genome sequence suggests ancestral hexaploidization in major angiosperm phyla.</title>
        <authorList>
            <consortium name="The French-Italian Public Consortium for Grapevine Genome Characterization."/>
            <person name="Jaillon O."/>
            <person name="Aury J.-M."/>
            <person name="Noel B."/>
            <person name="Policriti A."/>
            <person name="Clepet C."/>
            <person name="Casagrande A."/>
            <person name="Choisne N."/>
            <person name="Aubourg S."/>
            <person name="Vitulo N."/>
            <person name="Jubin C."/>
            <person name="Vezzi A."/>
            <person name="Legeai F."/>
            <person name="Hugueney P."/>
            <person name="Dasilva C."/>
            <person name="Horner D."/>
            <person name="Mica E."/>
            <person name="Jublot D."/>
            <person name="Poulain J."/>
            <person name="Bruyere C."/>
            <person name="Billault A."/>
            <person name="Segurens B."/>
            <person name="Gouyvenoux M."/>
            <person name="Ugarte E."/>
            <person name="Cattonaro F."/>
            <person name="Anthouard V."/>
            <person name="Vico V."/>
            <person name="Del Fabbro C."/>
            <person name="Alaux M."/>
            <person name="Di Gaspero G."/>
            <person name="Dumas V."/>
            <person name="Felice N."/>
            <person name="Paillard S."/>
            <person name="Juman I."/>
            <person name="Moroldo M."/>
            <person name="Scalabrin S."/>
            <person name="Canaguier A."/>
            <person name="Le Clainche I."/>
            <person name="Malacrida G."/>
            <person name="Durand E."/>
            <person name="Pesole G."/>
            <person name="Laucou V."/>
            <person name="Chatelet P."/>
            <person name="Merdinoglu D."/>
            <person name="Delledonne M."/>
            <person name="Pezzotti M."/>
            <person name="Lecharny A."/>
            <person name="Scarpelli C."/>
            <person name="Artiguenave F."/>
            <person name="Pe M.E."/>
            <person name="Valle G."/>
            <person name="Morgante M."/>
            <person name="Caboche M."/>
            <person name="Adam-Blondon A.-F."/>
            <person name="Weissenbach J."/>
            <person name="Quetier F."/>
            <person name="Wincker P."/>
        </authorList>
    </citation>
    <scope>NUCLEOTIDE SEQUENCE [LARGE SCALE GENOMIC DNA]</scope>
    <source>
        <strain evidence="2">cv. Pinot noir / PN40024</strain>
    </source>
</reference>
<evidence type="ECO:0000313" key="1">
    <source>
        <dbReference type="EMBL" id="CBI31004.3"/>
    </source>
</evidence>
<dbReference type="Proteomes" id="UP000009183">
    <property type="component" value="Chromosome 10"/>
</dbReference>
<organism evidence="1 2">
    <name type="scientific">Vitis vinifera</name>
    <name type="common">Grape</name>
    <dbReference type="NCBI Taxonomy" id="29760"/>
    <lineage>
        <taxon>Eukaryota</taxon>
        <taxon>Viridiplantae</taxon>
        <taxon>Streptophyta</taxon>
        <taxon>Embryophyta</taxon>
        <taxon>Tracheophyta</taxon>
        <taxon>Spermatophyta</taxon>
        <taxon>Magnoliopsida</taxon>
        <taxon>eudicotyledons</taxon>
        <taxon>Gunneridae</taxon>
        <taxon>Pentapetalae</taxon>
        <taxon>rosids</taxon>
        <taxon>Vitales</taxon>
        <taxon>Vitaceae</taxon>
        <taxon>Viteae</taxon>
        <taxon>Vitis</taxon>
    </lineage>
</organism>
<dbReference type="EMBL" id="FN595992">
    <property type="protein sequence ID" value="CBI31004.3"/>
    <property type="molecule type" value="Genomic_DNA"/>
</dbReference>
<dbReference type="HOGENOM" id="CLU_2563062_0_0_1"/>
<dbReference type="Gene3D" id="3.40.50.150">
    <property type="entry name" value="Vaccinia Virus protein VP39"/>
    <property type="match status" value="1"/>
</dbReference>
<sequence length="82" mass="9452">MTDLLRSTSKFKTFTRSLQIHMVEWSLTLQKFQHKNLKCVNEDIHNGNVDQKGSLAFLNYLAQLMFKSTKKCTSPNFSLIGV</sequence>
<proteinExistence type="predicted"/>
<name>D7TKI2_VITVI</name>
<gene>
    <name evidence="1" type="ordered locus">VIT_10s0003g04750</name>
</gene>
<dbReference type="STRING" id="29760.D7TKI2"/>
<dbReference type="InParanoid" id="D7TKI2"/>
<dbReference type="PaxDb" id="29760-VIT_10s0003g04750.t01"/>
<dbReference type="InterPro" id="IPR029063">
    <property type="entry name" value="SAM-dependent_MTases_sf"/>
</dbReference>
<keyword evidence="2" id="KW-1185">Reference proteome</keyword>
<dbReference type="AlphaFoldDB" id="D7TKI2"/>
<evidence type="ECO:0000313" key="2">
    <source>
        <dbReference type="Proteomes" id="UP000009183"/>
    </source>
</evidence>
<accession>D7TKI2</accession>
<dbReference type="eggNOG" id="KOG2901">
    <property type="taxonomic scope" value="Eukaryota"/>
</dbReference>